<dbReference type="AlphaFoldDB" id="X1EFP4"/>
<proteinExistence type="predicted"/>
<dbReference type="EMBL" id="BART01032107">
    <property type="protein sequence ID" value="GAH07468.1"/>
    <property type="molecule type" value="Genomic_DNA"/>
</dbReference>
<feature type="non-terminal residue" evidence="1">
    <location>
        <position position="1"/>
    </location>
</feature>
<sequence>DKVVKGIFKHYHLSEEEKKKIPEKDRIEMLKNVIKNYIHDYIRDIQK</sequence>
<accession>X1EFP4</accession>
<comment type="caution">
    <text evidence="1">The sequence shown here is derived from an EMBL/GenBank/DDBJ whole genome shotgun (WGS) entry which is preliminary data.</text>
</comment>
<protein>
    <submittedName>
        <fullName evidence="1">Uncharacterized protein</fullName>
    </submittedName>
</protein>
<reference evidence="1" key="1">
    <citation type="journal article" date="2014" name="Front. Microbiol.">
        <title>High frequency of phylogenetically diverse reductive dehalogenase-homologous genes in deep subseafloor sedimentary metagenomes.</title>
        <authorList>
            <person name="Kawai M."/>
            <person name="Futagami T."/>
            <person name="Toyoda A."/>
            <person name="Takaki Y."/>
            <person name="Nishi S."/>
            <person name="Hori S."/>
            <person name="Arai W."/>
            <person name="Tsubouchi T."/>
            <person name="Morono Y."/>
            <person name="Uchiyama I."/>
            <person name="Ito T."/>
            <person name="Fujiyama A."/>
            <person name="Inagaki F."/>
            <person name="Takami H."/>
        </authorList>
    </citation>
    <scope>NUCLEOTIDE SEQUENCE</scope>
    <source>
        <strain evidence="1">Expedition CK06-06</strain>
    </source>
</reference>
<name>X1EFP4_9ZZZZ</name>
<gene>
    <name evidence="1" type="ORF">S01H4_55602</name>
</gene>
<evidence type="ECO:0000313" key="1">
    <source>
        <dbReference type="EMBL" id="GAH07468.1"/>
    </source>
</evidence>
<organism evidence="1">
    <name type="scientific">marine sediment metagenome</name>
    <dbReference type="NCBI Taxonomy" id="412755"/>
    <lineage>
        <taxon>unclassified sequences</taxon>
        <taxon>metagenomes</taxon>
        <taxon>ecological metagenomes</taxon>
    </lineage>
</organism>